<reference evidence="5 6" key="1">
    <citation type="submission" date="2021-05" db="EMBL/GenBank/DDBJ databases">
        <title>Genome Assembly of Synthetic Allotetraploid Brassica napus Reveals Homoeologous Exchanges between Subgenomes.</title>
        <authorList>
            <person name="Davis J.T."/>
        </authorList>
    </citation>
    <scope>NUCLEOTIDE SEQUENCE [LARGE SCALE GENOMIC DNA]</scope>
    <source>
        <strain evidence="6">cv. Da-Ae</strain>
        <tissue evidence="5">Seedling</tissue>
    </source>
</reference>
<gene>
    <name evidence="5" type="ORF">HID58_081821</name>
</gene>
<keyword evidence="6" id="KW-1185">Reference proteome</keyword>
<dbReference type="PROSITE" id="PS50082">
    <property type="entry name" value="WD_REPEATS_2"/>
    <property type="match status" value="1"/>
</dbReference>
<dbReference type="SMART" id="SM00320">
    <property type="entry name" value="WD40"/>
    <property type="match status" value="1"/>
</dbReference>
<evidence type="ECO:0000256" key="2">
    <source>
        <dbReference type="ARBA" id="ARBA00022737"/>
    </source>
</evidence>
<feature type="compositionally biased region" description="Polar residues" evidence="4">
    <location>
        <begin position="53"/>
        <end position="69"/>
    </location>
</feature>
<name>A0ABQ7Y8V3_BRANA</name>
<organism evidence="5 6">
    <name type="scientific">Brassica napus</name>
    <name type="common">Rape</name>
    <dbReference type="NCBI Taxonomy" id="3708"/>
    <lineage>
        <taxon>Eukaryota</taxon>
        <taxon>Viridiplantae</taxon>
        <taxon>Streptophyta</taxon>
        <taxon>Embryophyta</taxon>
        <taxon>Tracheophyta</taxon>
        <taxon>Spermatophyta</taxon>
        <taxon>Magnoliopsida</taxon>
        <taxon>eudicotyledons</taxon>
        <taxon>Gunneridae</taxon>
        <taxon>Pentapetalae</taxon>
        <taxon>rosids</taxon>
        <taxon>malvids</taxon>
        <taxon>Brassicales</taxon>
        <taxon>Brassicaceae</taxon>
        <taxon>Brassiceae</taxon>
        <taxon>Brassica</taxon>
    </lineage>
</organism>
<evidence type="ECO:0000256" key="1">
    <source>
        <dbReference type="ARBA" id="ARBA00022574"/>
    </source>
</evidence>
<dbReference type="InterPro" id="IPR036322">
    <property type="entry name" value="WD40_repeat_dom_sf"/>
</dbReference>
<accession>A0ABQ7Y8V3</accession>
<dbReference type="Gene3D" id="2.130.10.10">
    <property type="entry name" value="YVTN repeat-like/Quinoprotein amine dehydrogenase"/>
    <property type="match status" value="2"/>
</dbReference>
<dbReference type="Proteomes" id="UP000824890">
    <property type="component" value="Unassembled WGS sequence"/>
</dbReference>
<feature type="compositionally biased region" description="Basic residues" evidence="4">
    <location>
        <begin position="14"/>
        <end position="23"/>
    </location>
</feature>
<comment type="caution">
    <text evidence="5">The sequence shown here is derived from an EMBL/GenBank/DDBJ whole genome shotgun (WGS) entry which is preliminary data.</text>
</comment>
<evidence type="ECO:0000313" key="5">
    <source>
        <dbReference type="EMBL" id="KAH0864610.1"/>
    </source>
</evidence>
<dbReference type="PANTHER" id="PTHR22847">
    <property type="entry name" value="WD40 REPEAT PROTEIN"/>
    <property type="match status" value="1"/>
</dbReference>
<dbReference type="Pfam" id="PF00400">
    <property type="entry name" value="WD40"/>
    <property type="match status" value="1"/>
</dbReference>
<evidence type="ECO:0000256" key="4">
    <source>
        <dbReference type="SAM" id="MobiDB-lite"/>
    </source>
</evidence>
<sequence>MAEEVPSFTSYIPRPRRLPRRPPPRFIILRQNSPHLLQRRKTPSPNPYKYSPATKTASPTSPSPQTRGSSPHLRIWDGVGFVRFSPNGKFILYNTLMLWNISSAKFIKTYTGHANSQYSAFSITNGTKILNSRKLLQKNLRGHTEPVLSVACHLTENLIASGSLDKSFRLWTLNK</sequence>
<keyword evidence="1 3" id="KW-0853">WD repeat</keyword>
<feature type="region of interest" description="Disordered" evidence="4">
    <location>
        <begin position="1"/>
        <end position="70"/>
    </location>
</feature>
<feature type="repeat" description="WD" evidence="3">
    <location>
        <begin position="140"/>
        <end position="175"/>
    </location>
</feature>
<dbReference type="SUPFAM" id="SSF50978">
    <property type="entry name" value="WD40 repeat-like"/>
    <property type="match status" value="1"/>
</dbReference>
<evidence type="ECO:0000313" key="6">
    <source>
        <dbReference type="Proteomes" id="UP000824890"/>
    </source>
</evidence>
<keyword evidence="2" id="KW-0677">Repeat</keyword>
<evidence type="ECO:0000256" key="3">
    <source>
        <dbReference type="PROSITE-ProRule" id="PRU00221"/>
    </source>
</evidence>
<dbReference type="PANTHER" id="PTHR22847:SF637">
    <property type="entry name" value="WD REPEAT DOMAIN 5B"/>
    <property type="match status" value="1"/>
</dbReference>
<proteinExistence type="predicted"/>
<protein>
    <submittedName>
        <fullName evidence="5">Uncharacterized protein</fullName>
    </submittedName>
</protein>
<dbReference type="InterPro" id="IPR001680">
    <property type="entry name" value="WD40_rpt"/>
</dbReference>
<dbReference type="PROSITE" id="PS50294">
    <property type="entry name" value="WD_REPEATS_REGION"/>
    <property type="match status" value="1"/>
</dbReference>
<dbReference type="InterPro" id="IPR015943">
    <property type="entry name" value="WD40/YVTN_repeat-like_dom_sf"/>
</dbReference>
<dbReference type="EMBL" id="JAGKQM010000018">
    <property type="protein sequence ID" value="KAH0864610.1"/>
    <property type="molecule type" value="Genomic_DNA"/>
</dbReference>